<dbReference type="KEGG" id="sazo:D1868_03845"/>
<dbReference type="InterPro" id="IPR023393">
    <property type="entry name" value="START-like_dom_sf"/>
</dbReference>
<accession>A0A650CNE8</accession>
<reference evidence="2 3" key="1">
    <citation type="submission" date="2019-10" db="EMBL/GenBank/DDBJ databases">
        <title>Genome Sequences from Six Type Strain Members of the Archaeal Family Sulfolobaceae: Acidianus ambivalens, Acidianus infernus, Metallosphaera prunae, Stygiolobus azoricus, Sulfolobus metallicus, and Sulfurisphaera ohwakuensis.</title>
        <authorList>
            <person name="Counts J.A."/>
            <person name="Kelly R.M."/>
        </authorList>
    </citation>
    <scope>NUCLEOTIDE SEQUENCE [LARGE SCALE GENOMIC DNA]</scope>
    <source>
        <strain evidence="2 3">FC6</strain>
    </source>
</reference>
<name>A0A650CNE8_9CREN</name>
<dbReference type="InterPro" id="IPR005031">
    <property type="entry name" value="COQ10_START"/>
</dbReference>
<evidence type="ECO:0000259" key="1">
    <source>
        <dbReference type="Pfam" id="PF03364"/>
    </source>
</evidence>
<dbReference type="GeneID" id="42798176"/>
<feature type="domain" description="Coenzyme Q-binding protein COQ10 START" evidence="1">
    <location>
        <begin position="14"/>
        <end position="64"/>
    </location>
</feature>
<gene>
    <name evidence="2" type="ORF">D1868_03845</name>
</gene>
<protein>
    <submittedName>
        <fullName evidence="2">SRPBCC family protein</fullName>
    </submittedName>
</protein>
<dbReference type="OrthoDB" id="7914at2157"/>
<sequence>MINFEICKEINDREKVWDVVKDVKKIPEFWKGTRELNVVETSQSIYEGDVRFAFPSKGKVKIEIREGEKRVIINYLKGPVLGTHEIYITDTKLCSKWNVRLTFPFSLRERWTEEHFKSGTQHALERILSYLHNNLT</sequence>
<evidence type="ECO:0000313" key="3">
    <source>
        <dbReference type="Proteomes" id="UP000423396"/>
    </source>
</evidence>
<dbReference type="RefSeq" id="WP_156005721.1">
    <property type="nucleotide sequence ID" value="NZ_CP045483.1"/>
</dbReference>
<dbReference type="Proteomes" id="UP000423396">
    <property type="component" value="Chromosome"/>
</dbReference>
<evidence type="ECO:0000313" key="2">
    <source>
        <dbReference type="EMBL" id="QGR19192.1"/>
    </source>
</evidence>
<keyword evidence="3" id="KW-1185">Reference proteome</keyword>
<dbReference type="Gene3D" id="3.30.530.20">
    <property type="match status" value="1"/>
</dbReference>
<organism evidence="2 3">
    <name type="scientific">Stygiolobus azoricus</name>
    <dbReference type="NCBI Taxonomy" id="41675"/>
    <lineage>
        <taxon>Archaea</taxon>
        <taxon>Thermoproteota</taxon>
        <taxon>Thermoprotei</taxon>
        <taxon>Sulfolobales</taxon>
        <taxon>Sulfolobaceae</taxon>
        <taxon>Stygiolobus</taxon>
    </lineage>
</organism>
<proteinExistence type="predicted"/>
<dbReference type="SUPFAM" id="SSF55961">
    <property type="entry name" value="Bet v1-like"/>
    <property type="match status" value="1"/>
</dbReference>
<dbReference type="EMBL" id="CP045483">
    <property type="protein sequence ID" value="QGR19192.1"/>
    <property type="molecule type" value="Genomic_DNA"/>
</dbReference>
<dbReference type="Pfam" id="PF03364">
    <property type="entry name" value="Polyketide_cyc"/>
    <property type="match status" value="1"/>
</dbReference>
<dbReference type="AlphaFoldDB" id="A0A650CNE8"/>